<organism evidence="5 6">
    <name type="scientific">Achromobacter anxifer</name>
    <dbReference type="NCBI Taxonomy" id="1287737"/>
    <lineage>
        <taxon>Bacteria</taxon>
        <taxon>Pseudomonadati</taxon>
        <taxon>Pseudomonadota</taxon>
        <taxon>Betaproteobacteria</taxon>
        <taxon>Burkholderiales</taxon>
        <taxon>Alcaligenaceae</taxon>
        <taxon>Achromobacter</taxon>
    </lineage>
</organism>
<dbReference type="PANTHER" id="PTHR35037:SF3">
    <property type="entry name" value="C-TERMINAL REGION OF AIDA-LIKE PROTEIN"/>
    <property type="match status" value="1"/>
</dbReference>
<keyword evidence="6" id="KW-1185">Reference proteome</keyword>
<evidence type="ECO:0000256" key="3">
    <source>
        <dbReference type="SAM" id="MobiDB-lite"/>
    </source>
</evidence>
<dbReference type="InterPro" id="IPR013425">
    <property type="entry name" value="Autotrns_rpt"/>
</dbReference>
<dbReference type="SUPFAM" id="SSF103515">
    <property type="entry name" value="Autotransporter"/>
    <property type="match status" value="1"/>
</dbReference>
<dbReference type="InterPro" id="IPR011050">
    <property type="entry name" value="Pectin_lyase_fold/virulence"/>
</dbReference>
<dbReference type="SUPFAM" id="SSF51126">
    <property type="entry name" value="Pectin lyase-like"/>
    <property type="match status" value="5"/>
</dbReference>
<sequence length="2382" mass="230642">MNRIYRKLWNASLGNWVVAPEIARGGGGLGSGVVGSSAARAPALRLHGVATALALAWGLAGGAPVALAACVVTIPGAGGTVDCTGTVTSTYSSSVNNITVNVASDATVYSQTGPALNLAGNNIRFNNYGMVGPTLLGSLVNFTSAVALGNSNNSTVNITNGGLTRAVGDTPQGNLLNLTGMAYEVKNGANGVVNFTNTGTIDAAPLITAGILSAADIPGIILYNPLNGAPGAGPQVNFTNTLGGFITGRIAFQGSAAGNTFINAGILNGSLSMGAGGLTGNKFIAVTGSVVNSGGGVATATGILGKAGLQFAPAGVVDGGLNGASNTLVLQNVADAANPGTGPNGTGTVSPTTYKNFPNLKVYSGTWTIQGPLLGAYINPTAELNGGVASINDALVFGTATVVANGGTLRSQGSPLSLANTFNLGANGLTIDGTSQLTLSGQLGGSGALTKNGAGTLVLDNATNNYIGGTTLNGGTLALGSATALGNGGLSVTGMSTLQTTTALSLGTGIDLGATLGVDAANNLTLSGNITGSGGLAKAGSGALTLTGANNFTGGVNLNAGTLIVASDTALGRGGLTISATGVTLDNAGTVSLGNSIALGNSQRLALAGSNAMTLSGAISGDFSGLDKYGAADLTLSGANTFTGGVKLNAGKLIIGGDSALGTGIFNAAAGTTLDANAARTVGNAMTLGGNVTVAGSNNLTLNGPITGAGGLTKNGAATLTIAGNNGFQGGVALNAGTLLLGNNNALGTGGALTTAAGTTLGATGTGLTVRNPIGLNGDLTINGPQNLSLNGVISGSGNLTKNGGSILQLAAANTFQGNVLLNAGTLYIGSADALGQGRLIASGGTIDSLSAPTVANAITLNGAVAVGGLSNLTLQGVIDGNGRLTKGGAADLSLTGVNTYSGGTFLNGGSITIGNAGALGSGDLTVGGGASLTGSTPLALGNAIHLNAGLTLPGSSALTLGGMIDGMAGLTKTGAGTLTLSGANTYGGGTTLNNGTLIVASNTALGTGALTAAGGTSLDSSSAVTLTNGVNTNFGGLNVLGSHDLTLKGTIAGGGGLTKNGSATLTLAGANTYAGNTQVNAGALLVDGSVSGTVTANNGGTLGGIGRIAGDVEIASGATLSPGHGGPGTLTVGGNLTLQANSATSFELGQAGVVGGASNDLVSVRGNLTLGGALTANAASAGWYRLFNYDGSLSGSFASTQVNSTQSGFTPRSHSLDTGTTGQINLSVVAAGQSLQFWNGGQTSGNGSITGGAGTWSLAGTNWTDSAGTATQGWNGSVAVFGGSAGGNVAVAGAQSFDTLQFSTDGYNLTGGSLAFSPASGTQGTINTDAGISAAIATTLVDGSGTSLLKVGGGTLTLSGVNTYSGGTTVAEGTLVAASNNALGAGAVTVDNTAGRNAILQINSGVTLANTVTLTHGGGLNNAGTLAGNLLMDTSSANRVQLQAGSQILGNLNLGGNVGSTLTLEAAGNAQQLHSQAVRGSTTLAGELVKIGTGTWVLDQDLTPAATTIASGTLQLGNGGTVGSLGAGGVTNNGTLAIARSDAITLANPITGSGNLVQQGAGTTTLTGTNTYTGGTTISAGKLIASAASLGSGAIANNAALELNQATDATLAQAISGTGSLTKTGAGSLTLAGVNTYSGGTVINAGKLVASVASLGSGAIANNAALELNQATDATLAQAIGGTGSLIKTGAGSLTLTGANSHTGGTAINAGRLVASVANLGSGAIANNAVLELNQASDATLAQAIGGTGSLTKTGAGSLTLAGVNTYSGGTAINAGKLVASVASLGSGAIANNAALELNQATDATLAQAISGNGSLTKTGAGRLTLTGDSGAYTGSTVLNAGTLALNTGAALGGKLTVASGASLSGGGAVGSLTLAGGSIVAPGSAGASGHAYGTLTVNGDLTFQAGSSYQVHADPGSSASDRIAVTGTASLAGGVLHVGPEAGFDAARTYTILTANAVNGTFNTVSSNYAYLNPSLSYGDQQVQLQLERKQTTPNKPIAFADAATTSNQRAVANALDSLPSGNALHKYILTLPEGMPPDVFNSLSGEAHASVVSSLLGGATSPRTLSMQRLRANLNAGMSPGSPTAQAGGPLPASALPSSNAQPAWAELVGNWQTQKENGNAAQVRQHTGGLFIGADHEVGRSGWRLGAAVGYTDSKINVDDRSSQADVSGYSATLYGGKSFEVGAGKLNFLAGAAYTWHDVSTKRYATVASGQEKLTADYGANTTQLFTELGYSMALTDSTRIEPFVGVAWSDLRTRGFSESGGSAALNGQGSSDKQTSSTLGLRTQTDFNVGRSEARLHAMAGWRHAFGGLTPQTTMAFEGSQAFTVAGTPIARNSALAELGAEVAVSRDTTMALTYNGQYGGGNREHAGSLNVRWRY</sequence>
<proteinExistence type="predicted"/>
<evidence type="ECO:0000313" key="6">
    <source>
        <dbReference type="Proteomes" id="UP000494117"/>
    </source>
</evidence>
<dbReference type="Pfam" id="PF03797">
    <property type="entry name" value="Autotransporter"/>
    <property type="match status" value="1"/>
</dbReference>
<dbReference type="GO" id="GO:0019867">
    <property type="term" value="C:outer membrane"/>
    <property type="evidence" value="ECO:0007669"/>
    <property type="project" value="InterPro"/>
</dbReference>
<dbReference type="NCBIfam" id="TIGR01414">
    <property type="entry name" value="autotrans_barl"/>
    <property type="match status" value="1"/>
</dbReference>
<feature type="compositionally biased region" description="Polar residues" evidence="3">
    <location>
        <begin position="2271"/>
        <end position="2290"/>
    </location>
</feature>
<feature type="region of interest" description="Disordered" evidence="3">
    <location>
        <begin position="2265"/>
        <end position="2290"/>
    </location>
</feature>
<dbReference type="Pfam" id="PF12951">
    <property type="entry name" value="PATR"/>
    <property type="match status" value="15"/>
</dbReference>
<dbReference type="Pfam" id="PF13018">
    <property type="entry name" value="ESPR"/>
    <property type="match status" value="1"/>
</dbReference>
<keyword evidence="1" id="KW-0732">Signal</keyword>
<dbReference type="SMART" id="SM00869">
    <property type="entry name" value="Autotransporter"/>
    <property type="match status" value="1"/>
</dbReference>
<dbReference type="InterPro" id="IPR012332">
    <property type="entry name" value="Autotransporter_pectin_lyase_C"/>
</dbReference>
<accession>A0A6S7CBY8</accession>
<dbReference type="Gene3D" id="2.160.20.20">
    <property type="match status" value="8"/>
</dbReference>
<dbReference type="InterPro" id="IPR051551">
    <property type="entry name" value="Autotransporter_adhesion"/>
</dbReference>
<protein>
    <recommendedName>
        <fullName evidence="4">Autotransporter domain-containing protein</fullName>
    </recommendedName>
</protein>
<dbReference type="InterPro" id="IPR024973">
    <property type="entry name" value="ESPR"/>
</dbReference>
<evidence type="ECO:0000256" key="1">
    <source>
        <dbReference type="ARBA" id="ARBA00022729"/>
    </source>
</evidence>
<dbReference type="PROSITE" id="PS51208">
    <property type="entry name" value="AUTOTRANSPORTER"/>
    <property type="match status" value="1"/>
</dbReference>
<reference evidence="5 6" key="1">
    <citation type="submission" date="2020-04" db="EMBL/GenBank/DDBJ databases">
        <authorList>
            <person name="De Canck E."/>
        </authorList>
    </citation>
    <scope>NUCLEOTIDE SEQUENCE [LARGE SCALE GENOMIC DNA]</scope>
    <source>
        <strain evidence="5 6">LMG 26858</strain>
    </source>
</reference>
<dbReference type="NCBIfam" id="TIGR02601">
    <property type="entry name" value="autotrns_rpt"/>
    <property type="match status" value="14"/>
</dbReference>
<evidence type="ECO:0000313" key="5">
    <source>
        <dbReference type="EMBL" id="CAB3840612.1"/>
    </source>
</evidence>
<name>A0A6S7CBY8_9BURK</name>
<dbReference type="EMBL" id="CADILG010000005">
    <property type="protein sequence ID" value="CAB3840612.1"/>
    <property type="molecule type" value="Genomic_DNA"/>
</dbReference>
<dbReference type="InterPro" id="IPR036709">
    <property type="entry name" value="Autotransporte_beta_dom_sf"/>
</dbReference>
<evidence type="ECO:0000256" key="2">
    <source>
        <dbReference type="ARBA" id="ARBA00023026"/>
    </source>
</evidence>
<dbReference type="InterPro" id="IPR006315">
    <property type="entry name" value="OM_autotransptr_brl_dom"/>
</dbReference>
<keyword evidence="2" id="KW-0843">Virulence</keyword>
<feature type="domain" description="Autotransporter" evidence="4">
    <location>
        <begin position="2100"/>
        <end position="2382"/>
    </location>
</feature>
<dbReference type="PANTHER" id="PTHR35037">
    <property type="entry name" value="C-TERMINAL REGION OF AIDA-LIKE PROTEIN"/>
    <property type="match status" value="1"/>
</dbReference>
<dbReference type="InterPro" id="IPR005546">
    <property type="entry name" value="Autotransporte_beta"/>
</dbReference>
<feature type="region of interest" description="Disordered" evidence="3">
    <location>
        <begin position="2080"/>
        <end position="2100"/>
    </location>
</feature>
<gene>
    <name evidence="5" type="ORF">LMG26858_01178</name>
</gene>
<dbReference type="Proteomes" id="UP000494117">
    <property type="component" value="Unassembled WGS sequence"/>
</dbReference>
<evidence type="ECO:0000259" key="4">
    <source>
        <dbReference type="PROSITE" id="PS51208"/>
    </source>
</evidence>
<dbReference type="Gene3D" id="2.40.128.130">
    <property type="entry name" value="Autotransporter beta-domain"/>
    <property type="match status" value="1"/>
</dbReference>